<dbReference type="GO" id="GO:0005315">
    <property type="term" value="F:phosphate transmembrane transporter activity"/>
    <property type="evidence" value="ECO:0007669"/>
    <property type="project" value="InterPro"/>
</dbReference>
<gene>
    <name evidence="8" type="ORF">FRACYDRAFT_206154</name>
</gene>
<dbReference type="Pfam" id="PF01384">
    <property type="entry name" value="PHO4"/>
    <property type="match status" value="1"/>
</dbReference>
<dbReference type="InParanoid" id="A0A1E7FT28"/>
<keyword evidence="2 7" id="KW-0813">Transport</keyword>
<evidence type="ECO:0000256" key="3">
    <source>
        <dbReference type="ARBA" id="ARBA00022592"/>
    </source>
</evidence>
<feature type="transmembrane region" description="Helical" evidence="7">
    <location>
        <begin position="95"/>
        <end position="117"/>
    </location>
</feature>
<dbReference type="GO" id="GO:0035435">
    <property type="term" value="P:phosphate ion transmembrane transport"/>
    <property type="evidence" value="ECO:0007669"/>
    <property type="project" value="TreeGrafter"/>
</dbReference>
<comment type="subcellular location">
    <subcellularLocation>
        <location evidence="1 7">Membrane</location>
        <topology evidence="1 7">Multi-pass membrane protein</topology>
    </subcellularLocation>
</comment>
<comment type="function">
    <text evidence="7">Sodium-phosphate symporter.</text>
</comment>
<feature type="transmembrane region" description="Helical" evidence="7">
    <location>
        <begin position="123"/>
        <end position="141"/>
    </location>
</feature>
<feature type="transmembrane region" description="Helical" evidence="7">
    <location>
        <begin position="220"/>
        <end position="245"/>
    </location>
</feature>
<evidence type="ECO:0000256" key="5">
    <source>
        <dbReference type="ARBA" id="ARBA00022989"/>
    </source>
</evidence>
<dbReference type="OrthoDB" id="67021at2759"/>
<reference evidence="8 9" key="1">
    <citation type="submission" date="2016-09" db="EMBL/GenBank/DDBJ databases">
        <title>Extensive genetic diversity and differential bi-allelic expression allows diatom success in the polar Southern Ocean.</title>
        <authorList>
            <consortium name="DOE Joint Genome Institute"/>
            <person name="Mock T."/>
            <person name="Otillar R.P."/>
            <person name="Strauss J."/>
            <person name="Dupont C."/>
            <person name="Frickenhaus S."/>
            <person name="Maumus F."/>
            <person name="Mcmullan M."/>
            <person name="Sanges R."/>
            <person name="Schmutz J."/>
            <person name="Toseland A."/>
            <person name="Valas R."/>
            <person name="Veluchamy A."/>
            <person name="Ward B.J."/>
            <person name="Allen A."/>
            <person name="Barry K."/>
            <person name="Falciatore A."/>
            <person name="Ferrante M."/>
            <person name="Fortunato A.E."/>
            <person name="Gloeckner G."/>
            <person name="Gruber A."/>
            <person name="Hipkin R."/>
            <person name="Janech M."/>
            <person name="Kroth P."/>
            <person name="Leese F."/>
            <person name="Lindquist E."/>
            <person name="Lyon B.R."/>
            <person name="Martin J."/>
            <person name="Mayer C."/>
            <person name="Parker M."/>
            <person name="Quesneville H."/>
            <person name="Raymond J."/>
            <person name="Uhlig C."/>
            <person name="Valentin K.U."/>
            <person name="Worden A.Z."/>
            <person name="Armbrust E.V."/>
            <person name="Bowler C."/>
            <person name="Green B."/>
            <person name="Moulton V."/>
            <person name="Van Oosterhout C."/>
            <person name="Grigoriev I."/>
        </authorList>
    </citation>
    <scope>NUCLEOTIDE SEQUENCE [LARGE SCALE GENOMIC DNA]</scope>
    <source>
        <strain evidence="8 9">CCMP1102</strain>
    </source>
</reference>
<dbReference type="KEGG" id="fcy:FRACYDRAFT_206154"/>
<dbReference type="AlphaFoldDB" id="A0A1E7FT28"/>
<keyword evidence="3 7" id="KW-0592">Phosphate transport</keyword>
<name>A0A1E7FT28_9STRA</name>
<evidence type="ECO:0000256" key="7">
    <source>
        <dbReference type="RuleBase" id="RU363058"/>
    </source>
</evidence>
<feature type="transmembrane region" description="Helical" evidence="7">
    <location>
        <begin position="53"/>
        <end position="75"/>
    </location>
</feature>
<comment type="similarity">
    <text evidence="7">Belongs to the inorganic phosphate transporter (PiT) (TC 2.A.20) family.</text>
</comment>
<keyword evidence="4 7" id="KW-0812">Transmembrane</keyword>
<dbReference type="EMBL" id="KV784354">
    <property type="protein sequence ID" value="OEU20983.1"/>
    <property type="molecule type" value="Genomic_DNA"/>
</dbReference>
<evidence type="ECO:0000313" key="8">
    <source>
        <dbReference type="EMBL" id="OEU20983.1"/>
    </source>
</evidence>
<feature type="transmembrane region" description="Helical" evidence="7">
    <location>
        <begin position="189"/>
        <end position="208"/>
    </location>
</feature>
<accession>A0A1E7FT28</accession>
<feature type="transmembrane region" description="Helical" evidence="7">
    <location>
        <begin position="331"/>
        <end position="356"/>
    </location>
</feature>
<evidence type="ECO:0000256" key="4">
    <source>
        <dbReference type="ARBA" id="ARBA00022692"/>
    </source>
</evidence>
<feature type="transmembrane region" description="Helical" evidence="7">
    <location>
        <begin position="153"/>
        <end position="177"/>
    </location>
</feature>
<dbReference type="FunCoup" id="A0A1E7FT28">
    <property type="interactions" value="52"/>
</dbReference>
<evidence type="ECO:0000313" key="9">
    <source>
        <dbReference type="Proteomes" id="UP000095751"/>
    </source>
</evidence>
<organism evidence="8 9">
    <name type="scientific">Fragilariopsis cylindrus CCMP1102</name>
    <dbReference type="NCBI Taxonomy" id="635003"/>
    <lineage>
        <taxon>Eukaryota</taxon>
        <taxon>Sar</taxon>
        <taxon>Stramenopiles</taxon>
        <taxon>Ochrophyta</taxon>
        <taxon>Bacillariophyta</taxon>
        <taxon>Bacillariophyceae</taxon>
        <taxon>Bacillariophycidae</taxon>
        <taxon>Bacillariales</taxon>
        <taxon>Bacillariaceae</taxon>
        <taxon>Fragilariopsis</taxon>
    </lineage>
</organism>
<protein>
    <recommendedName>
        <fullName evidence="7">Phosphate transporter</fullName>
    </recommendedName>
</protein>
<sequence length="459" mass="49093">MSLIPSPEDAAYPELYWMAIAACVFGFFMSFGIGANDVGNCFATTVAAKSLTLFQAVGVAAVFEFAGAALLGASVTKTIRSGILNMEVYEDQQEVLAFGMLVALVNASFWLILATAYGLPVSTTHTIIAAIVGFSVAANGWESIMWGSLSKIFISWVAAPAITAVIGYIMFFLVRTFVLKSKDPFNRSAMTYSLVIFITLAINSFFVMHKGLKKFKIDTGIKLAIAFGSSFVVAVIFQVAVVGWLKNRIIRLENEAKEGADLDDAADLWDKSELYDAKSEVLYSYLQVFTACALSFAHGSNDVANAIAPICAVLAIYETGVLTKTAPVPQWVLVMGAIGIVVGLALFGYKVIISIGYRLTKLSPSRGFCIQLSTTLVVVTASYVGIPVSTTQSTIGGTVGVGAVEGAAKVQWKFMLKVFFGWVGTFFITCLSSAGIMAFCYYSPSAPSYYIIANSTSVA</sequence>
<feature type="transmembrane region" description="Helical" evidence="7">
    <location>
        <begin position="15"/>
        <end position="33"/>
    </location>
</feature>
<evidence type="ECO:0000256" key="6">
    <source>
        <dbReference type="ARBA" id="ARBA00023136"/>
    </source>
</evidence>
<keyword evidence="6 7" id="KW-0472">Membrane</keyword>
<dbReference type="PANTHER" id="PTHR11101">
    <property type="entry name" value="PHOSPHATE TRANSPORTER"/>
    <property type="match status" value="1"/>
</dbReference>
<keyword evidence="9" id="KW-1185">Reference proteome</keyword>
<evidence type="ECO:0000256" key="1">
    <source>
        <dbReference type="ARBA" id="ARBA00004141"/>
    </source>
</evidence>
<dbReference type="GO" id="GO:0016020">
    <property type="term" value="C:membrane"/>
    <property type="evidence" value="ECO:0007669"/>
    <property type="project" value="UniProtKB-SubCell"/>
</dbReference>
<proteinExistence type="inferred from homology"/>
<dbReference type="Proteomes" id="UP000095751">
    <property type="component" value="Unassembled WGS sequence"/>
</dbReference>
<feature type="transmembrane region" description="Helical" evidence="7">
    <location>
        <begin position="419"/>
        <end position="442"/>
    </location>
</feature>
<keyword evidence="5 7" id="KW-1133">Transmembrane helix</keyword>
<dbReference type="PANTHER" id="PTHR11101:SF80">
    <property type="entry name" value="PHOSPHATE TRANSPORTER"/>
    <property type="match status" value="1"/>
</dbReference>
<dbReference type="InterPro" id="IPR001204">
    <property type="entry name" value="Phos_transporter"/>
</dbReference>
<evidence type="ECO:0000256" key="2">
    <source>
        <dbReference type="ARBA" id="ARBA00022448"/>
    </source>
</evidence>